<evidence type="ECO:0000313" key="2">
    <source>
        <dbReference type="EMBL" id="CCH95344.1"/>
    </source>
</evidence>
<reference evidence="2 3" key="1">
    <citation type="submission" date="2012-04" db="EMBL/GenBank/DDBJ databases">
        <authorList>
            <person name="Genoscope - CEA"/>
        </authorList>
    </citation>
    <scope>NUCLEOTIDE SEQUENCE [LARGE SCALE GENOMIC DNA]</scope>
    <source>
        <strain evidence="2 3">9432</strain>
    </source>
</reference>
<organism evidence="2 3">
    <name type="scientific">Microcystis aeruginosa PCC 9432</name>
    <dbReference type="NCBI Taxonomy" id="1160280"/>
    <lineage>
        <taxon>Bacteria</taxon>
        <taxon>Bacillati</taxon>
        <taxon>Cyanobacteriota</taxon>
        <taxon>Cyanophyceae</taxon>
        <taxon>Oscillatoriophycideae</taxon>
        <taxon>Chroococcales</taxon>
        <taxon>Microcystaceae</taxon>
        <taxon>Microcystis</taxon>
    </lineage>
</organism>
<comment type="caution">
    <text evidence="2">The sequence shown here is derived from an EMBL/GenBank/DDBJ whole genome shotgun (WGS) entry which is preliminary data.</text>
</comment>
<name>A0A831EQ63_MICAE</name>
<sequence length="163" mass="18043">MQPVDPGNLLRLVKGSKGIVKSIINCHSPFPPEPSIEGKPPLYPGNCMNGLQQQIISLDRKVDHLQDIVESLSRQIAILAGDKSSRSPRESLEMVGFSELSDNSLYDHKDILRDHGGKQSPAVNGDNSFSDEIQIRRLTAQLTAAYNRIAALEEQLLSYRIHS</sequence>
<evidence type="ECO:0000313" key="3">
    <source>
        <dbReference type="Proteomes" id="UP000005806"/>
    </source>
</evidence>
<protein>
    <submittedName>
        <fullName evidence="2">Uncharacterized protein</fullName>
    </submittedName>
</protein>
<dbReference type="Proteomes" id="UP000005806">
    <property type="component" value="Unassembled WGS sequence"/>
</dbReference>
<keyword evidence="1" id="KW-0175">Coiled coil</keyword>
<accession>A0A831EQ63</accession>
<dbReference type="AlphaFoldDB" id="A0A831EQ63"/>
<proteinExistence type="predicted"/>
<gene>
    <name evidence="2" type="ORF">MICCA_80012</name>
</gene>
<evidence type="ECO:0000256" key="1">
    <source>
        <dbReference type="SAM" id="Coils"/>
    </source>
</evidence>
<dbReference type="EMBL" id="CAIH01000417">
    <property type="protein sequence ID" value="CCH95344.1"/>
    <property type="molecule type" value="Genomic_DNA"/>
</dbReference>
<feature type="coiled-coil region" evidence="1">
    <location>
        <begin position="48"/>
        <end position="75"/>
    </location>
</feature>